<feature type="compositionally biased region" description="Polar residues" evidence="2">
    <location>
        <begin position="54"/>
        <end position="67"/>
    </location>
</feature>
<keyword evidence="1" id="KW-0175">Coiled coil</keyword>
<dbReference type="PANTHER" id="PTHR23159:SF31">
    <property type="entry name" value="CENTROSOME-ASSOCIATED PROTEIN CEP250 ISOFORM X1"/>
    <property type="match status" value="1"/>
</dbReference>
<dbReference type="AlphaFoldDB" id="A0AAW0YG72"/>
<feature type="compositionally biased region" description="Polar residues" evidence="2">
    <location>
        <begin position="349"/>
        <end position="369"/>
    </location>
</feature>
<dbReference type="RefSeq" id="XP_066799439.1">
    <property type="nucleotide sequence ID" value="XM_066950224.1"/>
</dbReference>
<reference evidence="3 4" key="1">
    <citation type="journal article" date="2024" name="bioRxiv">
        <title>Comparative genomics of Cryptococcus and Kwoniella reveals pathogenesis evolution and contrasting karyotype dynamics via intercentromeric recombination or chromosome fusion.</title>
        <authorList>
            <person name="Coelho M.A."/>
            <person name="David-Palma M."/>
            <person name="Shea T."/>
            <person name="Bowers K."/>
            <person name="McGinley-Smith S."/>
            <person name="Mohammad A.W."/>
            <person name="Gnirke A."/>
            <person name="Yurkov A.M."/>
            <person name="Nowrousian M."/>
            <person name="Sun S."/>
            <person name="Cuomo C.A."/>
            <person name="Heitman J."/>
        </authorList>
    </citation>
    <scope>NUCLEOTIDE SEQUENCE [LARGE SCALE GENOMIC DNA]</scope>
    <source>
        <strain evidence="3 4">CBS 13917</strain>
    </source>
</reference>
<feature type="compositionally biased region" description="Low complexity" evidence="2">
    <location>
        <begin position="559"/>
        <end position="572"/>
    </location>
</feature>
<feature type="compositionally biased region" description="Basic and acidic residues" evidence="2">
    <location>
        <begin position="370"/>
        <end position="379"/>
    </location>
</feature>
<feature type="coiled-coil region" evidence="1">
    <location>
        <begin position="379"/>
        <end position="476"/>
    </location>
</feature>
<feature type="compositionally biased region" description="Low complexity" evidence="2">
    <location>
        <begin position="32"/>
        <end position="53"/>
    </location>
</feature>
<dbReference type="GeneID" id="92184409"/>
<evidence type="ECO:0000313" key="4">
    <source>
        <dbReference type="Proteomes" id="UP001388673"/>
    </source>
</evidence>
<proteinExistence type="predicted"/>
<feature type="region of interest" description="Disordered" evidence="2">
    <location>
        <begin position="557"/>
        <end position="587"/>
    </location>
</feature>
<feature type="region of interest" description="Disordered" evidence="2">
    <location>
        <begin position="279"/>
        <end position="299"/>
    </location>
</feature>
<dbReference type="SUPFAM" id="SSF90257">
    <property type="entry name" value="Myosin rod fragments"/>
    <property type="match status" value="1"/>
</dbReference>
<dbReference type="PANTHER" id="PTHR23159">
    <property type="entry name" value="CENTROSOMAL PROTEIN 2"/>
    <property type="match status" value="1"/>
</dbReference>
<evidence type="ECO:0000256" key="2">
    <source>
        <dbReference type="SAM" id="MobiDB-lite"/>
    </source>
</evidence>
<dbReference type="Gene3D" id="1.10.287.1490">
    <property type="match status" value="1"/>
</dbReference>
<evidence type="ECO:0000313" key="3">
    <source>
        <dbReference type="EMBL" id="KAK8843491.1"/>
    </source>
</evidence>
<feature type="compositionally biased region" description="Basic and acidic residues" evidence="2">
    <location>
        <begin position="279"/>
        <end position="297"/>
    </location>
</feature>
<dbReference type="Proteomes" id="UP001388673">
    <property type="component" value="Unassembled WGS sequence"/>
</dbReference>
<feature type="compositionally biased region" description="Basic residues" evidence="2">
    <location>
        <begin position="19"/>
        <end position="31"/>
    </location>
</feature>
<gene>
    <name evidence="3" type="ORF">IAR55_007151</name>
</gene>
<feature type="compositionally biased region" description="Basic and acidic residues" evidence="2">
    <location>
        <begin position="7"/>
        <end position="18"/>
    </location>
</feature>
<feature type="compositionally biased region" description="Basic and acidic residues" evidence="2">
    <location>
        <begin position="107"/>
        <end position="123"/>
    </location>
</feature>
<evidence type="ECO:0000256" key="1">
    <source>
        <dbReference type="SAM" id="Coils"/>
    </source>
</evidence>
<name>A0AAW0YG72_9TREE</name>
<keyword evidence="4" id="KW-1185">Reference proteome</keyword>
<comment type="caution">
    <text evidence="3">The sequence shown here is derived from an EMBL/GenBank/DDBJ whole genome shotgun (WGS) entry which is preliminary data.</text>
</comment>
<feature type="compositionally biased region" description="Polar residues" evidence="2">
    <location>
        <begin position="126"/>
        <end position="146"/>
    </location>
</feature>
<dbReference type="EMBL" id="JBCAWK010000015">
    <property type="protein sequence ID" value="KAK8843491.1"/>
    <property type="molecule type" value="Genomic_DNA"/>
</dbReference>
<organism evidence="3 4">
    <name type="scientific">Kwoniella newhampshirensis</name>
    <dbReference type="NCBI Taxonomy" id="1651941"/>
    <lineage>
        <taxon>Eukaryota</taxon>
        <taxon>Fungi</taxon>
        <taxon>Dikarya</taxon>
        <taxon>Basidiomycota</taxon>
        <taxon>Agaricomycotina</taxon>
        <taxon>Tremellomycetes</taxon>
        <taxon>Tremellales</taxon>
        <taxon>Cryptococcaceae</taxon>
        <taxon>Kwoniella</taxon>
    </lineage>
</organism>
<dbReference type="KEGG" id="kne:92184409"/>
<protein>
    <submittedName>
        <fullName evidence="3">Uncharacterized protein</fullName>
    </submittedName>
</protein>
<accession>A0AAW0YG72</accession>
<feature type="compositionally biased region" description="Basic and acidic residues" evidence="2">
    <location>
        <begin position="69"/>
        <end position="82"/>
    </location>
</feature>
<sequence>MSDADADAERKAKAERAKKLLAQRQKAKKKAQSAAAASDSPSIAPSSPASTLADTTTVPSARTSLSLDDSVRAELQTDERAASEPTETPSADVENKADAGPNAGKVTDGDKEPIAVAEQKDAKFGTSASTEVTNSATTESQLSPTRRPTMVGPPSAESNATLQETVSLLIAERSDLQTQLADVKAQLATAKGDSQLLAEGRILIAQLEEDKKSLEARSVKAEEEAAKVTEMEGEASKISEELQDLRKERDELRFEKEKLGDQVRAAIESEKEKIEELETALERSRGREGGLEAEVGRLRQNNTELSSNLDKVTVDLESLKASSSLVTSTLTDLQTAHEALQKSHEILTSEHSTLQSSHSELTSTHSALRSTHDKSSSELKSIETTLASTKAELESVKSKLGSVTKRAETAEKRKTALQSENDELIKQLEEVRGKVVEAMEEKVQLAQEVESWEVKAKGWENQRSELEAQAAEASSLHEQISAMAEENRAKASRLDELEVVESQLPEVRKRLSDAQSTIEKDVTVIAALQNRLEDSQVTATDNQNLIASLRTELQEARSAKSASDKSATAEADGVAPPNSQSVPEAESAHALAISDLNAQIRNLESSLHSSTSRFHTLSKQLTDLQIAYALTQKERDEALAALGGFSPSASGSATRGSGGAKGFFLSPADEYPSPSASASTSAPFPPLSIPNKPRLAANAAVDAILPPSVRHKRQVSLNALKARMEPRTIVKMDTLGEEDGQSNGGLSTGDMERTGSAASTPGLGGKSKSHSIGGTGTGMRGPTTTTKQFGDEIMFCCPACQGDLITL</sequence>
<feature type="region of interest" description="Disordered" evidence="2">
    <location>
        <begin position="1"/>
        <end position="160"/>
    </location>
</feature>
<feature type="region of interest" description="Disordered" evidence="2">
    <location>
        <begin position="735"/>
        <end position="784"/>
    </location>
</feature>
<feature type="region of interest" description="Disordered" evidence="2">
    <location>
        <begin position="349"/>
        <end position="379"/>
    </location>
</feature>